<dbReference type="SMART" id="SM00490">
    <property type="entry name" value="HELICc"/>
    <property type="match status" value="1"/>
</dbReference>
<keyword evidence="1" id="KW-0547">Nucleotide-binding</keyword>
<proteinExistence type="predicted"/>
<dbReference type="SUPFAM" id="SSF52540">
    <property type="entry name" value="P-loop containing nucleoside triphosphate hydrolases"/>
    <property type="match status" value="2"/>
</dbReference>
<dbReference type="PANTHER" id="PTHR45626">
    <property type="entry name" value="TRANSCRIPTION TERMINATION FACTOR 2-RELATED"/>
    <property type="match status" value="1"/>
</dbReference>
<dbReference type="SMART" id="SM00487">
    <property type="entry name" value="DEXDc"/>
    <property type="match status" value="1"/>
</dbReference>
<dbReference type="InterPro" id="IPR014001">
    <property type="entry name" value="Helicase_ATP-bd"/>
</dbReference>
<dbReference type="InterPro" id="IPR049730">
    <property type="entry name" value="SNF2/RAD54-like_C"/>
</dbReference>
<dbReference type="RefSeq" id="XP_035344187.1">
    <property type="nucleotide sequence ID" value="XM_035488294.1"/>
</dbReference>
<name>A0A7H8QVJ6_TALRU</name>
<feature type="domain" description="Helicase C-terminal" evidence="5">
    <location>
        <begin position="496"/>
        <end position="663"/>
    </location>
</feature>
<sequence>MTNSKREVEGLASLLSKIRTIPESYDSLASPPQARLQATRKPVYFDDYTEINDEQDRYDDTMDIDFTRGFVYVGGRQYTVRDYLGEEWVERFIMSLHKTQSIPTPKTLISQPHPWQLHGAAKIHKLCLSDIRGAICADAMGLGKTLLAIICMELAKNERGAFSVYVCPASCREQVKEEIIGAYPEGHTPNVLILDDHKMSASALVEGKWDIIICSYNFLTNAYKKQLDFDKKLELFRGGKGPRPPRPVGGLFSDFWRLTALPIKRLVLDECQAIKKEDGKRFQSVKALYSRATILLSGTILSNRWYDVANAVAMLRGHPFDSREKFINAFSAASRRNTRANSYDEPDFVSVQRFLLGITVARPGNCLVMPDKLTMDFRFVLRSDEQEKVKEATVKYNKARIAAARGGQNDTESKRALGFAVVAQLLGAHSFLSQGDVSDLPTEAAEVDTDDPEDFLEELTRRMQAENTNPKSRAEWLKFLDTVDKSELAQSSRIGALIRIIHHAKKHWPGEKIVIFSTFLRFLDIIYHVIKAEFGDLSLELNGTLDLKAKTEVQETFKTNKDCKFLLITSGCGGVGLNLQSGSIVIQTEVWWNRNMEIQAHGRCWRQGQERNVKIIRMIASNSSIDDVIKSCQVRKEKENNEIMRVIIRRDDNKCVLELTQVLLKAEDGTTRNVKMAQAIPNMIQHETQNMPEQPNRDTILIVRLTAQPVVGEETRQVKAVAPHSNKVYQAHCLEGDTQESGSLPADQHVAFMNTSESTPVLTAGQIWSERTSCECGVHAITSVAGT</sequence>
<evidence type="ECO:0000259" key="4">
    <source>
        <dbReference type="PROSITE" id="PS51192"/>
    </source>
</evidence>
<dbReference type="GO" id="GO:0006281">
    <property type="term" value="P:DNA repair"/>
    <property type="evidence" value="ECO:0007669"/>
    <property type="project" value="TreeGrafter"/>
</dbReference>
<dbReference type="GO" id="GO:0005634">
    <property type="term" value="C:nucleus"/>
    <property type="evidence" value="ECO:0007669"/>
    <property type="project" value="TreeGrafter"/>
</dbReference>
<dbReference type="PROSITE" id="PS51192">
    <property type="entry name" value="HELICASE_ATP_BIND_1"/>
    <property type="match status" value="1"/>
</dbReference>
<dbReference type="GO" id="GO:0008094">
    <property type="term" value="F:ATP-dependent activity, acting on DNA"/>
    <property type="evidence" value="ECO:0007669"/>
    <property type="project" value="TreeGrafter"/>
</dbReference>
<dbReference type="InterPro" id="IPR038718">
    <property type="entry name" value="SNF2-like_sf"/>
</dbReference>
<dbReference type="GO" id="GO:0005524">
    <property type="term" value="F:ATP binding"/>
    <property type="evidence" value="ECO:0007669"/>
    <property type="project" value="UniProtKB-KW"/>
</dbReference>
<dbReference type="Gene3D" id="3.40.50.10810">
    <property type="entry name" value="Tandem AAA-ATPase domain"/>
    <property type="match status" value="1"/>
</dbReference>
<dbReference type="PROSITE" id="PS51194">
    <property type="entry name" value="HELICASE_CTER"/>
    <property type="match status" value="1"/>
</dbReference>
<evidence type="ECO:0000256" key="2">
    <source>
        <dbReference type="ARBA" id="ARBA00022801"/>
    </source>
</evidence>
<evidence type="ECO:0000256" key="1">
    <source>
        <dbReference type="ARBA" id="ARBA00022741"/>
    </source>
</evidence>
<dbReference type="Pfam" id="PF00271">
    <property type="entry name" value="Helicase_C"/>
    <property type="match status" value="1"/>
</dbReference>
<feature type="domain" description="Helicase ATP-binding" evidence="4">
    <location>
        <begin position="125"/>
        <end position="318"/>
    </location>
</feature>
<evidence type="ECO:0000313" key="7">
    <source>
        <dbReference type="Proteomes" id="UP000509510"/>
    </source>
</evidence>
<keyword evidence="3" id="KW-0067">ATP-binding</keyword>
<dbReference type="InterPro" id="IPR050628">
    <property type="entry name" value="SNF2_RAD54_helicase_TF"/>
</dbReference>
<dbReference type="GeneID" id="55992627"/>
<evidence type="ECO:0008006" key="8">
    <source>
        <dbReference type="Google" id="ProtNLM"/>
    </source>
</evidence>
<dbReference type="Pfam" id="PF00176">
    <property type="entry name" value="SNF2-rel_dom"/>
    <property type="match status" value="1"/>
</dbReference>
<gene>
    <name evidence="6" type="ORF">TRUGW13939_05129</name>
</gene>
<dbReference type="Gene3D" id="3.40.50.300">
    <property type="entry name" value="P-loop containing nucleotide triphosphate hydrolases"/>
    <property type="match status" value="1"/>
</dbReference>
<dbReference type="CDD" id="cd18793">
    <property type="entry name" value="SF2_C_SNF"/>
    <property type="match status" value="1"/>
</dbReference>
<protein>
    <recommendedName>
        <fullName evidence="8">Helicase C-terminal domain-containing protein</fullName>
    </recommendedName>
</protein>
<evidence type="ECO:0000256" key="3">
    <source>
        <dbReference type="ARBA" id="ARBA00022840"/>
    </source>
</evidence>
<dbReference type="EMBL" id="CP055900">
    <property type="protein sequence ID" value="QKX58009.1"/>
    <property type="molecule type" value="Genomic_DNA"/>
</dbReference>
<organism evidence="6 7">
    <name type="scientific">Talaromyces rugulosus</name>
    <name type="common">Penicillium rugulosum</name>
    <dbReference type="NCBI Taxonomy" id="121627"/>
    <lineage>
        <taxon>Eukaryota</taxon>
        <taxon>Fungi</taxon>
        <taxon>Dikarya</taxon>
        <taxon>Ascomycota</taxon>
        <taxon>Pezizomycotina</taxon>
        <taxon>Eurotiomycetes</taxon>
        <taxon>Eurotiomycetidae</taxon>
        <taxon>Eurotiales</taxon>
        <taxon>Trichocomaceae</taxon>
        <taxon>Talaromyces</taxon>
        <taxon>Talaromyces sect. Islandici</taxon>
    </lineage>
</organism>
<dbReference type="Proteomes" id="UP000509510">
    <property type="component" value="Chromosome III"/>
</dbReference>
<dbReference type="OrthoDB" id="448448at2759"/>
<keyword evidence="7" id="KW-1185">Reference proteome</keyword>
<evidence type="ECO:0000313" key="6">
    <source>
        <dbReference type="EMBL" id="QKX58009.1"/>
    </source>
</evidence>
<dbReference type="GO" id="GO:0016787">
    <property type="term" value="F:hydrolase activity"/>
    <property type="evidence" value="ECO:0007669"/>
    <property type="project" value="UniProtKB-KW"/>
</dbReference>
<dbReference type="InterPro" id="IPR001650">
    <property type="entry name" value="Helicase_C-like"/>
</dbReference>
<dbReference type="InterPro" id="IPR027417">
    <property type="entry name" value="P-loop_NTPase"/>
</dbReference>
<reference evidence="7" key="1">
    <citation type="submission" date="2020-06" db="EMBL/GenBank/DDBJ databases">
        <title>A chromosome-scale genome assembly of Talaromyces rugulosus W13939.</title>
        <authorList>
            <person name="Wang B."/>
            <person name="Guo L."/>
            <person name="Ye K."/>
            <person name="Wang L."/>
        </authorList>
    </citation>
    <scope>NUCLEOTIDE SEQUENCE [LARGE SCALE GENOMIC DNA]</scope>
    <source>
        <strain evidence="7">W13939</strain>
    </source>
</reference>
<dbReference type="KEGG" id="trg:TRUGW13939_05129"/>
<dbReference type="AlphaFoldDB" id="A0A7H8QVJ6"/>
<dbReference type="InterPro" id="IPR000330">
    <property type="entry name" value="SNF2_N"/>
</dbReference>
<evidence type="ECO:0000259" key="5">
    <source>
        <dbReference type="PROSITE" id="PS51194"/>
    </source>
</evidence>
<accession>A0A7H8QVJ6</accession>
<keyword evidence="2" id="KW-0378">Hydrolase</keyword>